<evidence type="ECO:0000313" key="1">
    <source>
        <dbReference type="EMBL" id="AWY08443.1"/>
    </source>
</evidence>
<organism evidence="1 2">
    <name type="scientific">Erwinia phage vB_EamM_Alexandra</name>
    <dbReference type="NCBI Taxonomy" id="2201424"/>
    <lineage>
        <taxon>Viruses</taxon>
        <taxon>Duplodnaviria</taxon>
        <taxon>Heunggongvirae</taxon>
        <taxon>Uroviricota</taxon>
        <taxon>Caudoviricetes</taxon>
        <taxon>Alexandravirus</taxon>
        <taxon>Alexandravirus alexandra</taxon>
    </lineage>
</organism>
<name>A0A2Z4QED7_9CAUD</name>
<evidence type="ECO:0000313" key="2">
    <source>
        <dbReference type="Proteomes" id="UP000251795"/>
    </source>
</evidence>
<proteinExistence type="predicted"/>
<dbReference type="EMBL" id="MH248138">
    <property type="protein sequence ID" value="AWY08443.1"/>
    <property type="molecule type" value="Genomic_DNA"/>
</dbReference>
<protein>
    <submittedName>
        <fullName evidence="1">Uncharacterized protein</fullName>
    </submittedName>
</protein>
<sequence>MDDLKRIRIKVKEDKRYKKLRDIYKTNDLFQMPLAEYQDEARKLFKMRKVRTLNVTGDPNALNKVAESIIQDQSYRSRMTEILTHVNAASKLLNDMLERFQDYASVTYQKDLKAVGAAKERERCVRNIMAEYYRYADSLDLLKEELDLYIKDIDKCGFAYRALVDVMNLINQREYGLPNSRK</sequence>
<dbReference type="Proteomes" id="UP000251795">
    <property type="component" value="Segment"/>
</dbReference>
<reference evidence="1 2" key="1">
    <citation type="submission" date="2018-04" db="EMBL/GenBank/DDBJ databases">
        <authorList>
            <person name="Go L.Y."/>
            <person name="Mitchell J.A."/>
        </authorList>
    </citation>
    <scope>NUCLEOTIDE SEQUENCE [LARGE SCALE GENOMIC DNA]</scope>
</reference>
<keyword evidence="2" id="KW-1185">Reference proteome</keyword>
<gene>
    <name evidence="1" type="ORF">Alexandra_173</name>
</gene>
<accession>A0A2Z4QED7</accession>